<evidence type="ECO:0008006" key="4">
    <source>
        <dbReference type="Google" id="ProtNLM"/>
    </source>
</evidence>
<reference evidence="2" key="2">
    <citation type="journal article" date="2023" name="Science">
        <title>Genomic signatures of disease resistance in endangered staghorn corals.</title>
        <authorList>
            <person name="Vollmer S.V."/>
            <person name="Selwyn J.D."/>
            <person name="Despard B.A."/>
            <person name="Roesel C.L."/>
        </authorList>
    </citation>
    <scope>NUCLEOTIDE SEQUENCE</scope>
    <source>
        <strain evidence="2">K2</strain>
    </source>
</reference>
<organism evidence="2 3">
    <name type="scientific">Acropora cervicornis</name>
    <name type="common">Staghorn coral</name>
    <dbReference type="NCBI Taxonomy" id="6130"/>
    <lineage>
        <taxon>Eukaryota</taxon>
        <taxon>Metazoa</taxon>
        <taxon>Cnidaria</taxon>
        <taxon>Anthozoa</taxon>
        <taxon>Hexacorallia</taxon>
        <taxon>Scleractinia</taxon>
        <taxon>Astrocoeniina</taxon>
        <taxon>Acroporidae</taxon>
        <taxon>Acropora</taxon>
    </lineage>
</organism>
<name>A0AAD9QQ25_ACRCE</name>
<comment type="caution">
    <text evidence="2">The sequence shown here is derived from an EMBL/GenBank/DDBJ whole genome shotgun (WGS) entry which is preliminary data.</text>
</comment>
<protein>
    <recommendedName>
        <fullName evidence="4">Gag protein</fullName>
    </recommendedName>
</protein>
<dbReference type="PANTHER" id="PTHR47331:SF1">
    <property type="entry name" value="GAG-LIKE PROTEIN"/>
    <property type="match status" value="1"/>
</dbReference>
<evidence type="ECO:0000313" key="2">
    <source>
        <dbReference type="EMBL" id="KAK2565239.1"/>
    </source>
</evidence>
<dbReference type="InterPro" id="IPR005312">
    <property type="entry name" value="DUF1759"/>
</dbReference>
<dbReference type="Pfam" id="PF03564">
    <property type="entry name" value="DUF1759"/>
    <property type="match status" value="1"/>
</dbReference>
<reference evidence="2" key="1">
    <citation type="journal article" date="2023" name="G3 (Bethesda)">
        <title>Whole genome assembly and annotation of the endangered Caribbean coral Acropora cervicornis.</title>
        <authorList>
            <person name="Selwyn J.D."/>
            <person name="Vollmer S.V."/>
        </authorList>
    </citation>
    <scope>NUCLEOTIDE SEQUENCE</scope>
    <source>
        <strain evidence="2">K2</strain>
    </source>
</reference>
<dbReference type="AlphaFoldDB" id="A0AAD9QQ25"/>
<feature type="region of interest" description="Disordered" evidence="1">
    <location>
        <begin position="152"/>
        <end position="176"/>
    </location>
</feature>
<evidence type="ECO:0000256" key="1">
    <source>
        <dbReference type="SAM" id="MobiDB-lite"/>
    </source>
</evidence>
<proteinExistence type="predicted"/>
<dbReference type="PANTHER" id="PTHR47331">
    <property type="entry name" value="PHD-TYPE DOMAIN-CONTAINING PROTEIN"/>
    <property type="match status" value="1"/>
</dbReference>
<keyword evidence="3" id="KW-1185">Reference proteome</keyword>
<sequence length="332" mass="37946">MFQEFRVVCKGLHEEWEVFKEIDKQARLNTEYNQVSSAVDDSTKLVQEYEDYIRERQVSLSSVQKHKSTLSKERKAVTASVDQQINELISHLENSIAEISQQQKGIFKKLASPKDSSFELPIKTSETEHSTRHPEWLIPEVEKKAQSIFGQERKFSRSRSSTPKVSTVTGNDGHVAQQPHSMLTEEDPLTGLTRLSIPKFKGDKRMFESWYASFYQLVGKYKKVPPEQKLLRLYSCLEGEALLTIQNLGYSAAAYDVAIARLIRKYGGKRRELTMRLEELDKFRGVRMGNANDLERFAELLDTLMVKLCDAGQDGELGAGSLYVSLLRKLNE</sequence>
<evidence type="ECO:0000313" key="3">
    <source>
        <dbReference type="Proteomes" id="UP001249851"/>
    </source>
</evidence>
<dbReference type="Proteomes" id="UP001249851">
    <property type="component" value="Unassembled WGS sequence"/>
</dbReference>
<feature type="compositionally biased region" description="Polar residues" evidence="1">
    <location>
        <begin position="158"/>
        <end position="170"/>
    </location>
</feature>
<gene>
    <name evidence="2" type="ORF">P5673_011186</name>
</gene>
<accession>A0AAD9QQ25</accession>
<dbReference type="EMBL" id="JARQWQ010000020">
    <property type="protein sequence ID" value="KAK2565239.1"/>
    <property type="molecule type" value="Genomic_DNA"/>
</dbReference>